<dbReference type="InterPro" id="IPR001867">
    <property type="entry name" value="OmpR/PhoB-type_DNA-bd"/>
</dbReference>
<dbReference type="InterPro" id="IPR036388">
    <property type="entry name" value="WH-like_DNA-bd_sf"/>
</dbReference>
<comment type="caution">
    <text evidence="2">Lacks conserved residue(s) required for the propagation of feature annotation.</text>
</comment>
<dbReference type="SUPFAM" id="SSF46894">
    <property type="entry name" value="C-terminal effector domain of the bipartite response regulators"/>
    <property type="match status" value="1"/>
</dbReference>
<dbReference type="GO" id="GO:0003677">
    <property type="term" value="F:DNA binding"/>
    <property type="evidence" value="ECO:0007669"/>
    <property type="project" value="UniProtKB-UniRule"/>
</dbReference>
<dbReference type="Proteomes" id="UP000334923">
    <property type="component" value="Unassembled WGS sequence"/>
</dbReference>
<feature type="DNA-binding region" description="OmpR/PhoB-type" evidence="3">
    <location>
        <begin position="112"/>
        <end position="211"/>
    </location>
</feature>
<organism evidence="6 7">
    <name type="scientific">Methylacidimicrobium tartarophylax</name>
    <dbReference type="NCBI Taxonomy" id="1041768"/>
    <lineage>
        <taxon>Bacteria</taxon>
        <taxon>Pseudomonadati</taxon>
        <taxon>Verrucomicrobiota</taxon>
        <taxon>Methylacidimicrobium</taxon>
    </lineage>
</organism>
<sequence>MTEWAVFLRKWEIRSETLTDPKEALERIAKVLLPVVLLRWPLRSRQEQVFLLRLRERSSWVPIVVLEESGQPRSRILALESGADFCLPADGAEIEFLAILGSFVRPSRRGLPDLFRLPPFSLDGKKRLLQRGEREVFLTPTEFAIVRYLFGHAGRLVLAAELAAQMPHRERAMPLPRLLHVHLANLRKKLGQSAMGIQLRAVRGRGLLLEWTPGRPSAE</sequence>
<dbReference type="EMBL" id="CABFVA020000025">
    <property type="protein sequence ID" value="VVM05616.1"/>
    <property type="molecule type" value="Genomic_DNA"/>
</dbReference>
<dbReference type="AlphaFoldDB" id="A0A5E6M8U0"/>
<feature type="domain" description="OmpR/PhoB-type" evidence="5">
    <location>
        <begin position="112"/>
        <end position="211"/>
    </location>
</feature>
<evidence type="ECO:0000256" key="1">
    <source>
        <dbReference type="ARBA" id="ARBA00023125"/>
    </source>
</evidence>
<proteinExistence type="predicted"/>
<keyword evidence="7" id="KW-1185">Reference proteome</keyword>
<keyword evidence="1 3" id="KW-0238">DNA-binding</keyword>
<dbReference type="PROSITE" id="PS51755">
    <property type="entry name" value="OMPR_PHOB"/>
    <property type="match status" value="1"/>
</dbReference>
<accession>A0A5E6M8U0</accession>
<evidence type="ECO:0000256" key="2">
    <source>
        <dbReference type="PROSITE-ProRule" id="PRU00169"/>
    </source>
</evidence>
<dbReference type="Gene3D" id="3.40.50.2300">
    <property type="match status" value="1"/>
</dbReference>
<dbReference type="SMART" id="SM00862">
    <property type="entry name" value="Trans_reg_C"/>
    <property type="match status" value="1"/>
</dbReference>
<dbReference type="CDD" id="cd00383">
    <property type="entry name" value="trans_reg_C"/>
    <property type="match status" value="1"/>
</dbReference>
<gene>
    <name evidence="6" type="primary">kdpE</name>
    <name evidence="6" type="ORF">MAMT_00699</name>
</gene>
<feature type="domain" description="Response regulatory" evidence="4">
    <location>
        <begin position="1"/>
        <end position="104"/>
    </location>
</feature>
<dbReference type="PROSITE" id="PS50110">
    <property type="entry name" value="RESPONSE_REGULATORY"/>
    <property type="match status" value="1"/>
</dbReference>
<evidence type="ECO:0000259" key="5">
    <source>
        <dbReference type="PROSITE" id="PS51755"/>
    </source>
</evidence>
<dbReference type="GO" id="GO:0000160">
    <property type="term" value="P:phosphorelay signal transduction system"/>
    <property type="evidence" value="ECO:0007669"/>
    <property type="project" value="InterPro"/>
</dbReference>
<evidence type="ECO:0000256" key="3">
    <source>
        <dbReference type="PROSITE-ProRule" id="PRU01091"/>
    </source>
</evidence>
<reference evidence="6 7" key="1">
    <citation type="submission" date="2019-09" db="EMBL/GenBank/DDBJ databases">
        <authorList>
            <person name="Cremers G."/>
        </authorList>
    </citation>
    <scope>NUCLEOTIDE SEQUENCE [LARGE SCALE GENOMIC DNA]</scope>
    <source>
        <strain evidence="6">4A</strain>
    </source>
</reference>
<dbReference type="InterPro" id="IPR001789">
    <property type="entry name" value="Sig_transdc_resp-reg_receiver"/>
</dbReference>
<evidence type="ECO:0000313" key="7">
    <source>
        <dbReference type="Proteomes" id="UP000334923"/>
    </source>
</evidence>
<evidence type="ECO:0000259" key="4">
    <source>
        <dbReference type="PROSITE" id="PS50110"/>
    </source>
</evidence>
<dbReference type="InterPro" id="IPR011006">
    <property type="entry name" value="CheY-like_superfamily"/>
</dbReference>
<dbReference type="Pfam" id="PF00486">
    <property type="entry name" value="Trans_reg_C"/>
    <property type="match status" value="1"/>
</dbReference>
<name>A0A5E6M8U0_9BACT</name>
<dbReference type="Gene3D" id="1.10.10.10">
    <property type="entry name" value="Winged helix-like DNA-binding domain superfamily/Winged helix DNA-binding domain"/>
    <property type="match status" value="1"/>
</dbReference>
<dbReference type="InterPro" id="IPR016032">
    <property type="entry name" value="Sig_transdc_resp-reg_C-effctor"/>
</dbReference>
<evidence type="ECO:0000313" key="6">
    <source>
        <dbReference type="EMBL" id="VVM05616.1"/>
    </source>
</evidence>
<dbReference type="GO" id="GO:0006355">
    <property type="term" value="P:regulation of DNA-templated transcription"/>
    <property type="evidence" value="ECO:0007669"/>
    <property type="project" value="InterPro"/>
</dbReference>
<protein>
    <submittedName>
        <fullName evidence="6">KDP operon transcriptional regulatory protein KdpE</fullName>
    </submittedName>
</protein>
<dbReference type="SUPFAM" id="SSF52172">
    <property type="entry name" value="CheY-like"/>
    <property type="match status" value="1"/>
</dbReference>